<dbReference type="InterPro" id="IPR016201">
    <property type="entry name" value="PSI"/>
</dbReference>
<dbReference type="InterPro" id="IPR015943">
    <property type="entry name" value="WD40/YVTN_repeat-like_dom_sf"/>
</dbReference>
<dbReference type="PANTHER" id="PTHR22625:SF9">
    <property type="entry name" value="PLEXIN-B2"/>
    <property type="match status" value="1"/>
</dbReference>
<dbReference type="FunFam" id="1.10.506.10:FF:000035">
    <property type="entry name" value="Plexin b2a"/>
    <property type="match status" value="1"/>
</dbReference>
<reference evidence="18" key="1">
    <citation type="submission" date="2023-03" db="UniProtKB">
        <authorList>
            <consortium name="Ensembl"/>
        </authorList>
    </citation>
    <scope>IDENTIFICATION</scope>
</reference>
<comment type="similarity">
    <text evidence="2">Belongs to the plexin family.</text>
</comment>
<feature type="domain" description="Sema" evidence="17">
    <location>
        <begin position="8"/>
        <end position="463"/>
    </location>
</feature>
<dbReference type="Gene3D" id="2.130.10.10">
    <property type="entry name" value="YVTN repeat-like/Quinoprotein amine dehydrogenase"/>
    <property type="match status" value="1"/>
</dbReference>
<evidence type="ECO:0000259" key="17">
    <source>
        <dbReference type="PROSITE" id="PS51004"/>
    </source>
</evidence>
<dbReference type="CDD" id="cd12792">
    <property type="entry name" value="RasGAP_plexin_B2"/>
    <property type="match status" value="1"/>
</dbReference>
<keyword evidence="4" id="KW-1003">Cell membrane</keyword>
<dbReference type="GO" id="GO:0002116">
    <property type="term" value="C:semaphorin receptor complex"/>
    <property type="evidence" value="ECO:0007669"/>
    <property type="project" value="TreeGrafter"/>
</dbReference>
<dbReference type="SMART" id="SM00429">
    <property type="entry name" value="IPT"/>
    <property type="match status" value="2"/>
</dbReference>
<dbReference type="InterPro" id="IPR008936">
    <property type="entry name" value="Rho_GTPase_activation_prot"/>
</dbReference>
<dbReference type="Gene3D" id="3.10.20.90">
    <property type="entry name" value="Phosphatidylinositol 3-kinase Catalytic Subunit, Chain A, domain 1"/>
    <property type="match status" value="1"/>
</dbReference>
<keyword evidence="11" id="KW-1015">Disulfide bond</keyword>
<dbReference type="Pfam" id="PF01437">
    <property type="entry name" value="PSI"/>
    <property type="match status" value="1"/>
</dbReference>
<evidence type="ECO:0000256" key="6">
    <source>
        <dbReference type="ARBA" id="ARBA00022692"/>
    </source>
</evidence>
<feature type="chain" id="PRO_5034837909" description="Plexin-B2" evidence="16">
    <location>
        <begin position="20"/>
        <end position="1809"/>
    </location>
</feature>
<dbReference type="FunFam" id="2.130.10.10:FF:000281">
    <property type="entry name" value="Plexin B2"/>
    <property type="match status" value="1"/>
</dbReference>
<dbReference type="SMART" id="SM00630">
    <property type="entry name" value="Sema"/>
    <property type="match status" value="1"/>
</dbReference>
<dbReference type="FunFam" id="3.10.20.90:FF:000102">
    <property type="entry name" value="Plexin B2"/>
    <property type="match status" value="1"/>
</dbReference>
<dbReference type="SMART" id="SM00423">
    <property type="entry name" value="PSI"/>
    <property type="match status" value="3"/>
</dbReference>
<keyword evidence="10" id="KW-0472">Membrane</keyword>
<dbReference type="Pfam" id="PF01403">
    <property type="entry name" value="Sema"/>
    <property type="match status" value="1"/>
</dbReference>
<feature type="signal peptide" evidence="16">
    <location>
        <begin position="1"/>
        <end position="19"/>
    </location>
</feature>
<evidence type="ECO:0000256" key="4">
    <source>
        <dbReference type="ARBA" id="ARBA00022475"/>
    </source>
</evidence>
<dbReference type="Gene3D" id="2.60.40.10">
    <property type="entry name" value="Immunoglobulins"/>
    <property type="match status" value="2"/>
</dbReference>
<evidence type="ECO:0000256" key="8">
    <source>
        <dbReference type="ARBA" id="ARBA00022737"/>
    </source>
</evidence>
<accession>A0A8C4N2Z9</accession>
<evidence type="ECO:0000256" key="9">
    <source>
        <dbReference type="ARBA" id="ARBA00022989"/>
    </source>
</evidence>
<dbReference type="Ensembl" id="ENSEAST00005033936.1">
    <property type="protein sequence ID" value="ENSEASP00005031216.1"/>
    <property type="gene ID" value="ENSEASG00005020988.1"/>
</dbReference>
<dbReference type="Pfam" id="PF08337">
    <property type="entry name" value="Plexin_cytopl"/>
    <property type="match status" value="1"/>
</dbReference>
<dbReference type="GO" id="GO:0030334">
    <property type="term" value="P:regulation of cell migration"/>
    <property type="evidence" value="ECO:0007669"/>
    <property type="project" value="TreeGrafter"/>
</dbReference>
<keyword evidence="6" id="KW-0812">Transmembrane</keyword>
<comment type="caution">
    <text evidence="15">Lacks conserved residue(s) required for the propagation of feature annotation.</text>
</comment>
<dbReference type="InterPro" id="IPR014756">
    <property type="entry name" value="Ig_E-set"/>
</dbReference>
<evidence type="ECO:0000256" key="16">
    <source>
        <dbReference type="SAM" id="SignalP"/>
    </source>
</evidence>
<dbReference type="Pfam" id="PF24317">
    <property type="entry name" value="PSI_Plexin-B"/>
    <property type="match status" value="1"/>
</dbReference>
<name>A0A8C4N2Z9_EQUAS</name>
<keyword evidence="5" id="KW-0597">Phosphoprotein</keyword>
<dbReference type="GO" id="GO:0050772">
    <property type="term" value="P:positive regulation of axonogenesis"/>
    <property type="evidence" value="ECO:0007669"/>
    <property type="project" value="TreeGrafter"/>
</dbReference>
<evidence type="ECO:0000256" key="12">
    <source>
        <dbReference type="ARBA" id="ARBA00023170"/>
    </source>
</evidence>
<dbReference type="GO" id="GO:0005886">
    <property type="term" value="C:plasma membrane"/>
    <property type="evidence" value="ECO:0007669"/>
    <property type="project" value="UniProtKB-SubCell"/>
</dbReference>
<dbReference type="InterPro" id="IPR013548">
    <property type="entry name" value="Plexin_cytoplasmic_RasGAP_dom"/>
</dbReference>
<evidence type="ECO:0000313" key="18">
    <source>
        <dbReference type="Ensembl" id="ENSEASP00005031216.1"/>
    </source>
</evidence>
<evidence type="ECO:0000256" key="3">
    <source>
        <dbReference type="ARBA" id="ARBA00022473"/>
    </source>
</evidence>
<dbReference type="GO" id="GO:0051246">
    <property type="term" value="P:regulation of protein metabolic process"/>
    <property type="evidence" value="ECO:0007669"/>
    <property type="project" value="UniProtKB-ARBA"/>
</dbReference>
<dbReference type="InterPro" id="IPR031148">
    <property type="entry name" value="Plexin"/>
</dbReference>
<gene>
    <name evidence="18" type="primary">PLXNB2</name>
</gene>
<dbReference type="InterPro" id="IPR036352">
    <property type="entry name" value="Semap_dom_sf"/>
</dbReference>
<sequence length="1809" mass="201595">MALPLWALALLGLVGTSAGLRPRKLEFFRSETELNHLVVDESSGVVYLGAVNALYQLSAELQLEQQVATGPALDNKKCTPPIEASQCHEAMLTDNVNQLLLLDPPRKRLVECGSLFKGICALRALSNISTCLFYEDGSGEKSFVASNDESVATVGLVSATGPGGERVLFVGKGNGPHDNGIIVSTRLLDRAEGREAFEAYTDHATYKAGYLSTNTQQFVAAFEDGLYVFFVFNQQDKHPPRNRTLLARMCKQDPFYYSYLEMDLQCLDPSDVQAPAFGTCLAASVAVPGAGRVLYTVFSKDGRGGGGPRAGLCLFPLDEVHAKMEANRNACYTGTRDAGPRSPTGSGHTHLWLCVSLPPGASESFPCGSEHLPYPLGSRDGLTAMAVLQRGGLNLTAVTVTAENGHTVAFLGTSDGRVLKVSPAEYGSILVEINKRIKQDLVLSADLSSLYAMTQDKVFRLPVQECLSHPNCAQCRSSQDPYCGWCVVEGRCTRRAECPRASESGHWLWSRDESCVAITGAQPQNMSRRAQGEVQLTVSPLPALSEEDELLCLFGESPPHSARVEGDAVICNSPSNIPSTPPGQDHVAVNVQLLFRHGNIFLTSHLYPFYDCREAMSLVENLPCISCASNRWTCQWELRYHECREASPNPEDGIVRAHMEDNCPQFLNPSPLVIPMNHETDVTFQGKNLDTVKGSSLHVGSDLLKFEEPVMCAYMSPQLSHDANETLPLHLYVKSYGKNIDSKLQVTLYNCSFGRSDCSLCLAADPTYQCVWCSGQGRCVYKALCSNATSECPPPVITRIQPETGPLGGGIRVTIHGSNLGVRAGDVKRVTVADRNCTFEPERYSVSTRGTHLDTGSEEDVRVTLSDVPCKVWVSPVGLRVFGLPSSWGPGGGAVAGLLSLPWRGQWNPLAWNWACSQGGVDTDWHPHPRTQFGAQLQCVTGPQVSLGELHLEIYYGGSLVPSPGVTFTYRENPVLRAFEPLRSFVSGGRSINVTGQGFSLIQRFAMVVIAEPLQSWRRRREAGPLQPTMPEAYNLTALIQMDGHRVLLRTEAGAFEYVADPTFENFTGAGPRIHDPLLVTVIPLQGTNLNKAMTLHEAEAFVGAERCIMKTLTETDLYCEPPEVQPPPKRRQKRDTTNNLPEFIVKFGSREWVLGRVEYDTRVSDVPLSLILPLVIVPMVAVIAVSVYCYWRKSQQAEREYEKIKSQLEGLEESVRDRCKKEFTDLMIEMEDQTNDVHEAGIPVLDYKTYTDRVFFLPSKDGDKDVMITGKLDIPESRRPVVEQALYQFSNLLNSKSFLINFIHTLENQREFSARAKVYFASLLTVALHGKLEYYTDIMRTLFLELMEQYVVAKNPKLMLRRSETVVERMLSNWMSICLYQYLKDSAGEPLYKLFKAIKHQVEKGPVDAVQKKAKYTLNDTGLLGDDVEYAPLTVSVIVQDEGVDAVPVKVLNCDTISQVKEKIIDQVYRTQPCSRWPKADSVVLEWRPGSTAQILSDLDLTSQREGRWKRINTLMHYNVRDGATLLLSKVGVSQQPEDSQQDLPGERHALLEEENRVWHLVRPTDEVDEGKSKRGSVKEKERTKAITEIYLTRLLSVKGTLQQFVDNFFQSVLAPGKAVPPAVKYFFDFLDEQAEKHDIRDEDTVHIWKTNSLPLRFWVNILKNPHFIFDVHVHEVVDASLSVIAQTFMDACTRTEHKLSRDSPSNKLLYAKEISTYKKMVEDYYKGIRQMVQVSDQDMNTHLAEISRAHTDSLNTLVALHQLYQYTQKYYDEIINALEDDPAAQKMQLAFRLQQIAAALENKVTDL</sequence>
<dbReference type="GO" id="GO:0008360">
    <property type="term" value="P:regulation of cell shape"/>
    <property type="evidence" value="ECO:0007669"/>
    <property type="project" value="TreeGrafter"/>
</dbReference>
<evidence type="ECO:0000256" key="5">
    <source>
        <dbReference type="ARBA" id="ARBA00022553"/>
    </source>
</evidence>
<dbReference type="Pfam" id="PF20170">
    <property type="entry name" value="Plexin_RBD"/>
    <property type="match status" value="1"/>
</dbReference>
<dbReference type="InterPro" id="IPR057533">
    <property type="entry name" value="PSI_Plexin-B"/>
</dbReference>
<keyword evidence="9" id="KW-1133">Transmembrane helix</keyword>
<keyword evidence="12" id="KW-0675">Receptor</keyword>
<evidence type="ECO:0000256" key="11">
    <source>
        <dbReference type="ARBA" id="ARBA00023157"/>
    </source>
</evidence>
<dbReference type="GO" id="GO:0007162">
    <property type="term" value="P:negative regulation of cell adhesion"/>
    <property type="evidence" value="ECO:0007669"/>
    <property type="project" value="TreeGrafter"/>
</dbReference>
<dbReference type="Pfam" id="PF17960">
    <property type="entry name" value="TIG_plexin"/>
    <property type="match status" value="1"/>
</dbReference>
<dbReference type="PROSITE" id="PS51004">
    <property type="entry name" value="SEMA"/>
    <property type="match status" value="1"/>
</dbReference>
<evidence type="ECO:0000256" key="7">
    <source>
        <dbReference type="ARBA" id="ARBA00022729"/>
    </source>
</evidence>
<dbReference type="InterPro" id="IPR001627">
    <property type="entry name" value="Semap_dom"/>
</dbReference>
<evidence type="ECO:0000256" key="15">
    <source>
        <dbReference type="PROSITE-ProRule" id="PRU00352"/>
    </source>
</evidence>
<evidence type="ECO:0000256" key="1">
    <source>
        <dbReference type="ARBA" id="ARBA00004251"/>
    </source>
</evidence>
<dbReference type="InterPro" id="IPR046800">
    <property type="entry name" value="Plexin_RBD"/>
</dbReference>
<proteinExistence type="inferred from homology"/>
<dbReference type="Pfam" id="PF01833">
    <property type="entry name" value="TIG"/>
    <property type="match status" value="1"/>
</dbReference>
<dbReference type="InterPro" id="IPR002165">
    <property type="entry name" value="Plexin_repeat"/>
</dbReference>
<dbReference type="SUPFAM" id="SSF48350">
    <property type="entry name" value="GTPase activation domain, GAP"/>
    <property type="match status" value="1"/>
</dbReference>
<dbReference type="InterPro" id="IPR013783">
    <property type="entry name" value="Ig-like_fold"/>
</dbReference>
<protein>
    <recommendedName>
        <fullName evidence="14">Plexin-B2</fullName>
    </recommendedName>
</protein>
<dbReference type="GO" id="GO:0017154">
    <property type="term" value="F:semaphorin receptor activity"/>
    <property type="evidence" value="ECO:0007669"/>
    <property type="project" value="InterPro"/>
</dbReference>
<organism evidence="18">
    <name type="scientific">Equus asinus asinus</name>
    <dbReference type="NCBI Taxonomy" id="83772"/>
    <lineage>
        <taxon>Eukaryota</taxon>
        <taxon>Metazoa</taxon>
        <taxon>Chordata</taxon>
        <taxon>Craniata</taxon>
        <taxon>Vertebrata</taxon>
        <taxon>Euteleostomi</taxon>
        <taxon>Mammalia</taxon>
        <taxon>Eutheria</taxon>
        <taxon>Laurasiatheria</taxon>
        <taxon>Perissodactyla</taxon>
        <taxon>Equidae</taxon>
        <taxon>Equus</taxon>
    </lineage>
</organism>
<keyword evidence="3" id="KW-0217">Developmental protein</keyword>
<dbReference type="FunFam" id="2.60.40.10:FF:000203">
    <property type="entry name" value="Plexin B2"/>
    <property type="match status" value="1"/>
</dbReference>
<evidence type="ECO:0000256" key="2">
    <source>
        <dbReference type="ARBA" id="ARBA00010297"/>
    </source>
</evidence>
<comment type="subcellular location">
    <subcellularLocation>
        <location evidence="1">Cell membrane</location>
        <topology evidence="1">Single-pass type I membrane protein</topology>
    </subcellularLocation>
</comment>
<dbReference type="PANTHER" id="PTHR22625">
    <property type="entry name" value="PLEXIN"/>
    <property type="match status" value="1"/>
</dbReference>
<dbReference type="InterPro" id="IPR002909">
    <property type="entry name" value="IPT_dom"/>
</dbReference>
<keyword evidence="13" id="KW-0325">Glycoprotein</keyword>
<dbReference type="SUPFAM" id="SSF103575">
    <property type="entry name" value="Plexin repeat"/>
    <property type="match status" value="1"/>
</dbReference>
<keyword evidence="7 16" id="KW-0732">Signal</keyword>
<dbReference type="Gene3D" id="1.10.506.10">
    <property type="entry name" value="GTPase Activation - p120gap, domain 1"/>
    <property type="match status" value="1"/>
</dbReference>
<keyword evidence="8" id="KW-0677">Repeat</keyword>
<dbReference type="InterPro" id="IPR041019">
    <property type="entry name" value="TIG1_plexin"/>
</dbReference>
<dbReference type="SUPFAM" id="SSF101912">
    <property type="entry name" value="Sema domain"/>
    <property type="match status" value="1"/>
</dbReference>
<dbReference type="FunFam" id="2.60.40.10:FF:000131">
    <property type="entry name" value="Plexin A2"/>
    <property type="match status" value="1"/>
</dbReference>
<evidence type="ECO:0000256" key="13">
    <source>
        <dbReference type="ARBA" id="ARBA00023180"/>
    </source>
</evidence>
<dbReference type="SUPFAM" id="SSF81296">
    <property type="entry name" value="E set domains"/>
    <property type="match status" value="1"/>
</dbReference>
<evidence type="ECO:0000256" key="14">
    <source>
        <dbReference type="ARBA" id="ARBA00070677"/>
    </source>
</evidence>
<evidence type="ECO:0000256" key="10">
    <source>
        <dbReference type="ARBA" id="ARBA00023136"/>
    </source>
</evidence>